<organism evidence="5 6">
    <name type="scientific">Stieleria magnilauensis</name>
    <dbReference type="NCBI Taxonomy" id="2527963"/>
    <lineage>
        <taxon>Bacteria</taxon>
        <taxon>Pseudomonadati</taxon>
        <taxon>Planctomycetota</taxon>
        <taxon>Planctomycetia</taxon>
        <taxon>Pirellulales</taxon>
        <taxon>Pirellulaceae</taxon>
        <taxon>Stieleria</taxon>
    </lineage>
</organism>
<reference evidence="5 6" key="1">
    <citation type="submission" date="2019-02" db="EMBL/GenBank/DDBJ databases">
        <title>Deep-cultivation of Planctomycetes and their phenomic and genomic characterization uncovers novel biology.</title>
        <authorList>
            <person name="Wiegand S."/>
            <person name="Jogler M."/>
            <person name="Boedeker C."/>
            <person name="Pinto D."/>
            <person name="Vollmers J."/>
            <person name="Rivas-Marin E."/>
            <person name="Kohn T."/>
            <person name="Peeters S.H."/>
            <person name="Heuer A."/>
            <person name="Rast P."/>
            <person name="Oberbeckmann S."/>
            <person name="Bunk B."/>
            <person name="Jeske O."/>
            <person name="Meyerdierks A."/>
            <person name="Storesund J.E."/>
            <person name="Kallscheuer N."/>
            <person name="Luecker S."/>
            <person name="Lage O.M."/>
            <person name="Pohl T."/>
            <person name="Merkel B.J."/>
            <person name="Hornburger P."/>
            <person name="Mueller R.-W."/>
            <person name="Bruemmer F."/>
            <person name="Labrenz M."/>
            <person name="Spormann A.M."/>
            <person name="Op den Camp H."/>
            <person name="Overmann J."/>
            <person name="Amann R."/>
            <person name="Jetten M.S.M."/>
            <person name="Mascher T."/>
            <person name="Medema M.H."/>
            <person name="Devos D.P."/>
            <person name="Kaster A.-K."/>
            <person name="Ovreas L."/>
            <person name="Rohde M."/>
            <person name="Galperin M.Y."/>
            <person name="Jogler C."/>
        </authorList>
    </citation>
    <scope>NUCLEOTIDE SEQUENCE [LARGE SCALE GENOMIC DNA]</scope>
    <source>
        <strain evidence="5 6">TBK1r</strain>
    </source>
</reference>
<name>A0ABX5XTH7_9BACT</name>
<keyword evidence="3" id="KW-0812">Transmembrane</keyword>
<keyword evidence="2" id="KW-0175">Coiled coil</keyword>
<evidence type="ECO:0000313" key="5">
    <source>
        <dbReference type="EMBL" id="QDV85313.1"/>
    </source>
</evidence>
<dbReference type="Proteomes" id="UP000318081">
    <property type="component" value="Chromosome"/>
</dbReference>
<dbReference type="Pfam" id="PF07228">
    <property type="entry name" value="SpoIIE"/>
    <property type="match status" value="1"/>
</dbReference>
<dbReference type="InterPro" id="IPR036457">
    <property type="entry name" value="PPM-type-like_dom_sf"/>
</dbReference>
<dbReference type="InterPro" id="IPR003660">
    <property type="entry name" value="HAMP_dom"/>
</dbReference>
<feature type="domain" description="HAMP" evidence="4">
    <location>
        <begin position="182"/>
        <end position="234"/>
    </location>
</feature>
<keyword evidence="3" id="KW-1133">Transmembrane helix</keyword>
<evidence type="ECO:0000313" key="6">
    <source>
        <dbReference type="Proteomes" id="UP000318081"/>
    </source>
</evidence>
<feature type="coiled-coil region" evidence="2">
    <location>
        <begin position="215"/>
        <end position="249"/>
    </location>
</feature>
<dbReference type="PANTHER" id="PTHR43156">
    <property type="entry name" value="STAGE II SPORULATION PROTEIN E-RELATED"/>
    <property type="match status" value="1"/>
</dbReference>
<dbReference type="SUPFAM" id="SSF81606">
    <property type="entry name" value="PP2C-like"/>
    <property type="match status" value="1"/>
</dbReference>
<dbReference type="InterPro" id="IPR052016">
    <property type="entry name" value="Bact_Sigma-Reg"/>
</dbReference>
<dbReference type="PANTHER" id="PTHR43156:SF2">
    <property type="entry name" value="STAGE II SPORULATION PROTEIN E"/>
    <property type="match status" value="1"/>
</dbReference>
<keyword evidence="1 5" id="KW-0378">Hydrolase</keyword>
<dbReference type="EMBL" id="CP036432">
    <property type="protein sequence ID" value="QDV85313.1"/>
    <property type="molecule type" value="Genomic_DNA"/>
</dbReference>
<accession>A0ABX5XTH7</accession>
<feature type="transmembrane region" description="Helical" evidence="3">
    <location>
        <begin position="162"/>
        <end position="185"/>
    </location>
</feature>
<dbReference type="SMART" id="SM00331">
    <property type="entry name" value="PP2C_SIG"/>
    <property type="match status" value="1"/>
</dbReference>
<sequence length="494" mass="53809">MGDRVTKNHRRAYPTVSLLLVAVNIPLALLVGLLLVTDYRREMRRATDERRITLSDEAGVIGSALLRLSDPDDTAAITAFLESSCAETAGPDSPGHWIDVRWNGCKLHTHTGPIDSTVSVDAPNFSLEVIAGRFSSGLLTVEVSELAADIRRSVRGEILMHVSWLLGIAALAAVIVDVVLVRLIARPTMQLAASVIRLGSQQFEVEPTSFLSLELNDLSESISAMADSLNAAQANRATAMKRAEQIQRNLLPNRIDVPGLRIATHYQPAEEVAGDIYDVMKLRDGSWLIYVADLVGHGIPAAMSASILKLVIDSAAVGCTDPGELMGRVNRALPRYLAEDGFATAIMLRWNAESKELKFASAGHEPMLLIHEGEMQSIEATGLPLGVDETLDWKTETIQLHHGDRFMLLTDGISEATNESGEMFGRTRIQQLAVDDGHACIAELARTFADRVNAHIGGQPSQDDITLLVAQCLEHDQQSQTNQLRLDGQGRRIQ</sequence>
<dbReference type="Gene3D" id="3.60.40.10">
    <property type="entry name" value="PPM-type phosphatase domain"/>
    <property type="match status" value="1"/>
</dbReference>
<evidence type="ECO:0000259" key="4">
    <source>
        <dbReference type="PROSITE" id="PS50885"/>
    </source>
</evidence>
<dbReference type="InterPro" id="IPR001932">
    <property type="entry name" value="PPM-type_phosphatase-like_dom"/>
</dbReference>
<evidence type="ECO:0000256" key="2">
    <source>
        <dbReference type="SAM" id="Coils"/>
    </source>
</evidence>
<feature type="transmembrane region" description="Helical" evidence="3">
    <location>
        <begin position="12"/>
        <end position="36"/>
    </location>
</feature>
<evidence type="ECO:0000256" key="3">
    <source>
        <dbReference type="SAM" id="Phobius"/>
    </source>
</evidence>
<dbReference type="PROSITE" id="PS50885">
    <property type="entry name" value="HAMP"/>
    <property type="match status" value="1"/>
</dbReference>
<keyword evidence="3" id="KW-0472">Membrane</keyword>
<dbReference type="GO" id="GO:0016787">
    <property type="term" value="F:hydrolase activity"/>
    <property type="evidence" value="ECO:0007669"/>
    <property type="project" value="UniProtKB-KW"/>
</dbReference>
<protein>
    <submittedName>
        <fullName evidence="5">Phosphoserine phosphatase RsbU</fullName>
        <ecNumber evidence="5">3.1.3.3</ecNumber>
    </submittedName>
</protein>
<evidence type="ECO:0000256" key="1">
    <source>
        <dbReference type="ARBA" id="ARBA00022801"/>
    </source>
</evidence>
<proteinExistence type="predicted"/>
<gene>
    <name evidence="5" type="primary">rsbU_4</name>
    <name evidence="5" type="ORF">TBK1r_42920</name>
</gene>
<keyword evidence="6" id="KW-1185">Reference proteome</keyword>
<dbReference type="EC" id="3.1.3.3" evidence="5"/>